<organism evidence="4">
    <name type="scientific">Rodentolepis nana</name>
    <name type="common">Dwarf tapeworm</name>
    <name type="synonym">Hymenolepis nana</name>
    <dbReference type="NCBI Taxonomy" id="102285"/>
    <lineage>
        <taxon>Eukaryota</taxon>
        <taxon>Metazoa</taxon>
        <taxon>Spiralia</taxon>
        <taxon>Lophotrochozoa</taxon>
        <taxon>Platyhelminthes</taxon>
        <taxon>Cestoda</taxon>
        <taxon>Eucestoda</taxon>
        <taxon>Cyclophyllidea</taxon>
        <taxon>Hymenolepididae</taxon>
        <taxon>Rodentolepis</taxon>
    </lineage>
</organism>
<accession>A0A0R3TG07</accession>
<keyword evidence="1" id="KW-1133">Transmembrane helix</keyword>
<feature type="transmembrane region" description="Helical" evidence="1">
    <location>
        <begin position="12"/>
        <end position="33"/>
    </location>
</feature>
<evidence type="ECO:0000313" key="3">
    <source>
        <dbReference type="Proteomes" id="UP000278807"/>
    </source>
</evidence>
<protein>
    <submittedName>
        <fullName evidence="4">Secreted protein</fullName>
    </submittedName>
</protein>
<dbReference type="AlphaFoldDB" id="A0A0R3TG07"/>
<keyword evidence="1" id="KW-0812">Transmembrane</keyword>
<dbReference type="WBParaSite" id="HNAJ_0000599801-mRNA-1">
    <property type="protein sequence ID" value="HNAJ_0000599801-mRNA-1"/>
    <property type="gene ID" value="HNAJ_0000599801"/>
</dbReference>
<evidence type="ECO:0000313" key="2">
    <source>
        <dbReference type="EMBL" id="VDO01857.1"/>
    </source>
</evidence>
<gene>
    <name evidence="2" type="ORF">HNAJ_LOCUS5997</name>
</gene>
<keyword evidence="1" id="KW-0472">Membrane</keyword>
<name>A0A0R3TG07_RODNA</name>
<keyword evidence="3" id="KW-1185">Reference proteome</keyword>
<reference evidence="4" key="1">
    <citation type="submission" date="2017-02" db="UniProtKB">
        <authorList>
            <consortium name="WormBaseParasite"/>
        </authorList>
    </citation>
    <scope>IDENTIFICATION</scope>
</reference>
<sequence length="97" mass="10676">MSSWAPTWCSRTLVISILIVIRALPTSAIIPSLQATSRAMKCSTALLRPTVFTSMSLIGILFLIALCLLTICSDNLCLQSNMHCSAYYEFNILLLGY</sequence>
<evidence type="ECO:0000256" key="1">
    <source>
        <dbReference type="SAM" id="Phobius"/>
    </source>
</evidence>
<proteinExistence type="predicted"/>
<feature type="transmembrane region" description="Helical" evidence="1">
    <location>
        <begin position="45"/>
        <end position="71"/>
    </location>
</feature>
<dbReference type="Proteomes" id="UP000278807">
    <property type="component" value="Unassembled WGS sequence"/>
</dbReference>
<evidence type="ECO:0000313" key="4">
    <source>
        <dbReference type="WBParaSite" id="HNAJ_0000599801-mRNA-1"/>
    </source>
</evidence>
<dbReference type="EMBL" id="UZAE01005839">
    <property type="protein sequence ID" value="VDO01857.1"/>
    <property type="molecule type" value="Genomic_DNA"/>
</dbReference>
<reference evidence="2 3" key="2">
    <citation type="submission" date="2018-11" db="EMBL/GenBank/DDBJ databases">
        <authorList>
            <consortium name="Pathogen Informatics"/>
        </authorList>
    </citation>
    <scope>NUCLEOTIDE SEQUENCE [LARGE SCALE GENOMIC DNA]</scope>
</reference>